<proteinExistence type="predicted"/>
<name>A0A450X323_9GAMM</name>
<accession>A0A450X323</accession>
<evidence type="ECO:0000313" key="1">
    <source>
        <dbReference type="EMBL" id="VFK23643.1"/>
    </source>
</evidence>
<reference evidence="1" key="1">
    <citation type="submission" date="2019-02" db="EMBL/GenBank/DDBJ databases">
        <authorList>
            <person name="Gruber-Vodicka R. H."/>
            <person name="Seah K. B. B."/>
        </authorList>
    </citation>
    <scope>NUCLEOTIDE SEQUENCE</scope>
    <source>
        <strain evidence="1">BECK_BZ197</strain>
        <strain evidence="3">BECK_BZ198</strain>
        <strain evidence="2">BECK_BZ199</strain>
    </source>
</reference>
<dbReference type="EMBL" id="CAADGH010000005">
    <property type="protein sequence ID" value="VFK74506.1"/>
    <property type="molecule type" value="Genomic_DNA"/>
</dbReference>
<dbReference type="AlphaFoldDB" id="A0A450X323"/>
<sequence length="51" mass="5922">MGFSVWLVLGDEARKFGIILPNFDDELPRFNVEGLMLKVRWPRESASLSKR</sequence>
<protein>
    <submittedName>
        <fullName evidence="1">Uncharacterized protein</fullName>
    </submittedName>
</protein>
<dbReference type="EMBL" id="CAADFQ010000005">
    <property type="protein sequence ID" value="VFK27990.1"/>
    <property type="molecule type" value="Genomic_DNA"/>
</dbReference>
<gene>
    <name evidence="1" type="ORF">BECKMB1821G_GA0114241_100570</name>
    <name evidence="3" type="ORF">BECKMB1821H_GA0114242_100571</name>
    <name evidence="2" type="ORF">BECKMB1821I_GA0114274_100568</name>
</gene>
<dbReference type="EMBL" id="CAADFO010000005">
    <property type="protein sequence ID" value="VFK23643.1"/>
    <property type="molecule type" value="Genomic_DNA"/>
</dbReference>
<evidence type="ECO:0000313" key="2">
    <source>
        <dbReference type="EMBL" id="VFK27990.1"/>
    </source>
</evidence>
<evidence type="ECO:0000313" key="3">
    <source>
        <dbReference type="EMBL" id="VFK74506.1"/>
    </source>
</evidence>
<organism evidence="1">
    <name type="scientific">Candidatus Kentrum sp. MB</name>
    <dbReference type="NCBI Taxonomy" id="2138164"/>
    <lineage>
        <taxon>Bacteria</taxon>
        <taxon>Pseudomonadati</taxon>
        <taxon>Pseudomonadota</taxon>
        <taxon>Gammaproteobacteria</taxon>
        <taxon>Candidatus Kentrum</taxon>
    </lineage>
</organism>